<accession>A0A813HAL2</accession>
<feature type="domain" description="FAD dependent oxidoreductase" evidence="2">
    <location>
        <begin position="48"/>
        <end position="453"/>
    </location>
</feature>
<dbReference type="EMBL" id="CAJNNV010031204">
    <property type="protein sequence ID" value="CAE8635002.1"/>
    <property type="molecule type" value="Genomic_DNA"/>
</dbReference>
<dbReference type="PANTHER" id="PTHR13847:SF289">
    <property type="entry name" value="GLYCINE OXIDASE"/>
    <property type="match status" value="1"/>
</dbReference>
<organism evidence="3 4">
    <name type="scientific">Polarella glacialis</name>
    <name type="common">Dinoflagellate</name>
    <dbReference type="NCBI Taxonomy" id="89957"/>
    <lineage>
        <taxon>Eukaryota</taxon>
        <taxon>Sar</taxon>
        <taxon>Alveolata</taxon>
        <taxon>Dinophyceae</taxon>
        <taxon>Suessiales</taxon>
        <taxon>Suessiaceae</taxon>
        <taxon>Polarella</taxon>
    </lineage>
</organism>
<evidence type="ECO:0000313" key="4">
    <source>
        <dbReference type="Proteomes" id="UP000654075"/>
    </source>
</evidence>
<keyword evidence="4" id="KW-1185">Reference proteome</keyword>
<dbReference type="GO" id="GO:0016491">
    <property type="term" value="F:oxidoreductase activity"/>
    <property type="evidence" value="ECO:0007669"/>
    <property type="project" value="UniProtKB-KW"/>
</dbReference>
<dbReference type="OrthoDB" id="429143at2759"/>
<comment type="caution">
    <text evidence="3">The sequence shown here is derived from an EMBL/GenBank/DDBJ whole genome shotgun (WGS) entry which is preliminary data.</text>
</comment>
<reference evidence="3" key="1">
    <citation type="submission" date="2021-02" db="EMBL/GenBank/DDBJ databases">
        <authorList>
            <person name="Dougan E. K."/>
            <person name="Rhodes N."/>
            <person name="Thang M."/>
            <person name="Chan C."/>
        </authorList>
    </citation>
    <scope>NUCLEOTIDE SEQUENCE</scope>
</reference>
<dbReference type="Gene3D" id="3.30.9.10">
    <property type="entry name" value="D-Amino Acid Oxidase, subunit A, domain 2"/>
    <property type="match status" value="1"/>
</dbReference>
<dbReference type="SUPFAM" id="SSF51905">
    <property type="entry name" value="FAD/NAD(P)-binding domain"/>
    <property type="match status" value="1"/>
</dbReference>
<gene>
    <name evidence="3" type="ORF">PGLA1383_LOCUS50610</name>
</gene>
<name>A0A813HAL2_POLGL</name>
<evidence type="ECO:0000313" key="3">
    <source>
        <dbReference type="EMBL" id="CAE8635002.1"/>
    </source>
</evidence>
<dbReference type="AlphaFoldDB" id="A0A813HAL2"/>
<dbReference type="Proteomes" id="UP000654075">
    <property type="component" value="Unassembled WGS sequence"/>
</dbReference>
<proteinExistence type="predicted"/>
<dbReference type="PRINTS" id="PR00411">
    <property type="entry name" value="PNDRDTASEI"/>
</dbReference>
<keyword evidence="1" id="KW-0560">Oxidoreductase</keyword>
<dbReference type="GO" id="GO:0005737">
    <property type="term" value="C:cytoplasm"/>
    <property type="evidence" value="ECO:0007669"/>
    <property type="project" value="TreeGrafter"/>
</dbReference>
<dbReference type="Pfam" id="PF01266">
    <property type="entry name" value="DAO"/>
    <property type="match status" value="1"/>
</dbReference>
<protein>
    <recommendedName>
        <fullName evidence="2">FAD dependent oxidoreductase domain-containing protein</fullName>
    </recommendedName>
</protein>
<dbReference type="Gene3D" id="3.50.50.60">
    <property type="entry name" value="FAD/NAD(P)-binding domain"/>
    <property type="match status" value="1"/>
</dbReference>
<sequence>MRQAWRQHFPAVLAAAGLSPLLAGRKQWESISCDAGARARLSAARQVDVLVVGGGIAGVSAALFLAQAGQKVLLVEAQSLGSGATGMSCATVASAGEGDGSLGVEAMTAKTMSTLRGLQRRANTGRSDLDCGFVECGVLELLRSEKELQKGRSEVEDLRSHGYVAEILSAAAAQTLEPALVGAPRLLGAMHLPLSGYADPRKTTHAIASAASEAGAECLENCSVVAACKVNAEAGRTWRVSLSATDGYSDETTLSQVDCAHVVLAPGASALEAGRLFGLELPVARVKAQMWSARVGPMARPLSHIVYAMGSHLFWEEHSTRDDATGVPNGTTHSASGERFCHHVYGRPSLDCEDGEISFGGDRLPLGVGTGSWNYDVNEGAVSDNFAHMAESFPALQLHGAEYNPWCGLLGSTLHGGPLVGEVVFLPGIWLCTGFGGSGFMQGVGAGAAVAEWITQQQQEQQQEQQKQPQQQQQQQPQVVQCSKAGVTSSWGFPSIKATGDPTAWVRPASVFQATSDGL</sequence>
<dbReference type="InterPro" id="IPR006076">
    <property type="entry name" value="FAD-dep_OxRdtase"/>
</dbReference>
<dbReference type="InterPro" id="IPR036188">
    <property type="entry name" value="FAD/NAD-bd_sf"/>
</dbReference>
<dbReference type="OMA" id="FACRPQL"/>
<evidence type="ECO:0000256" key="1">
    <source>
        <dbReference type="ARBA" id="ARBA00023002"/>
    </source>
</evidence>
<evidence type="ECO:0000259" key="2">
    <source>
        <dbReference type="Pfam" id="PF01266"/>
    </source>
</evidence>
<dbReference type="PANTHER" id="PTHR13847">
    <property type="entry name" value="SARCOSINE DEHYDROGENASE-RELATED"/>
    <property type="match status" value="1"/>
</dbReference>